<dbReference type="KEGG" id="gji:H1R19_10675"/>
<evidence type="ECO:0000256" key="2">
    <source>
        <dbReference type="ARBA" id="ARBA00022801"/>
    </source>
</evidence>
<dbReference type="Pfam" id="PF11898">
    <property type="entry name" value="DUF3418"/>
    <property type="match status" value="1"/>
</dbReference>
<gene>
    <name evidence="8" type="primary">hrpA</name>
    <name evidence="8" type="ORF">H1R19_10675</name>
</gene>
<sequence>MPTMMPGGTRGAATRVSADSADPYPGRIMPFPSPDSSPGDTAPEPAPEPSPSISRAELRRALDNVGIVDADRLRRRFDALAQPGRRGAKAGGTEAGRGTKAGGTTPTEADKWQRLTDDIEKAQRRLERRRAGVPVLRFPDELPVSAAREEIAEAIRDHQVVVIAGETGSGKTTQLPKICLELGRGIRGSIGHTQPRRIAASSVAKRIADETDTQLGEAVGYSVRFTDRSGADTLIRVMTDGILLREIATDPMLRRYDTLIIDEAHERSLNIDFILGYLRRLLPRRPDLKVIITSATIEPARFARHFSTPERSVPVIEVSGRTYPVEVRYRPLSLQEQPDDGNDAGGGEHADLDQIQGIDAAIDELWAGGRGDILVFLPTERDIRETADALRRRAAAGAEIVPLYARLSIADQQKVFSSSNGRRIVLATNVAETSVTVPGIRYVIDTGTARISRYSTRTKVNRLPIEPVSQASARQRAGRCGRVAPGVCIRLYSETDFDARPAFTDPEILRTNLAAVILQMTSLKLGEIADFPFVQPPDDRAIRDGMGVLTELGAITVPREGGPPRLTPVGRSMSRIPVDPRIARMLIAAKELGCLDHLLVIAAAMSLPDPRERPTEHREAADAQHRRFVVPQSDFLSYVELWRYLEEQRKELSSSRFRRMCEREFLHFLRIREWRDLHRQLTEIVKDLDWSVSPTELDADAVHRAILSGLLGNIAARNTEGREFTGARNTTLLIFPASPLAKKPPPFIMAAEILETSRLYAHTVAGIDPLWVEKLAGDLVKRTYSEPHWSSKRGAAMAYERVTLYGVTLVAQRRVDYGGIDPVLSRELFIRHALVEGDWRTQHAFFDRNRQLLDAASDVENRTRTRGLVITEDQLFEFYDQRVGPEVTSARHFDTWWRKARRDRPDLLDLTPEDVATGTETAPTDYPGVWQQGDTRFELRYRFEPGTPDDGVTVLIPRELLPHVRSSGFDWSVPGMRSELATALVKSLPKQLRKSMSPAQRFADLALGRLTPRKEPLTVGLARELSSITGMTVAATDFDTSRIPAHLRMHFAVVDDAGRIVARADSLAQLQRPTGAAAPKTVTRTLYKTWTPEGIGTLPDQVTVDVAGQRLTRYPTLDAINDEAGRTRGVVVLQAATSESRDRLLRRGIVALLDLAIPPLHKRIASSLGSTARLALSQSPYRDVETLLADCTRRAIRDAVSGLDDAVLTAVRTPEAFAALTDRIRPGIGEAAPAYFALAVDAFEWVAPVRAAIDRHAGSLAADDVAEQLDHLVFDGFVAATPRRHLENLPRYLEAAQARLEALPAAAARDQAGVAVIDRVVERWAQRLEQVPEHRRGVVNDEAHWLVEELRVGLFAQRLKTAFPVSEKRILRSLDRLG</sequence>
<dbReference type="Proteomes" id="UP000515663">
    <property type="component" value="Chromosome"/>
</dbReference>
<dbReference type="GO" id="GO:0003723">
    <property type="term" value="F:RNA binding"/>
    <property type="evidence" value="ECO:0007669"/>
    <property type="project" value="TreeGrafter"/>
</dbReference>
<evidence type="ECO:0000259" key="7">
    <source>
        <dbReference type="PROSITE" id="PS51194"/>
    </source>
</evidence>
<feature type="domain" description="Helicase ATP-binding" evidence="6">
    <location>
        <begin position="152"/>
        <end position="315"/>
    </location>
</feature>
<dbReference type="InterPro" id="IPR003593">
    <property type="entry name" value="AAA+_ATPase"/>
</dbReference>
<keyword evidence="4" id="KW-0067">ATP-binding</keyword>
<keyword evidence="1" id="KW-0547">Nucleotide-binding</keyword>
<dbReference type="InterPro" id="IPR024590">
    <property type="entry name" value="HrpA_C"/>
</dbReference>
<evidence type="ECO:0000259" key="6">
    <source>
        <dbReference type="PROSITE" id="PS51192"/>
    </source>
</evidence>
<evidence type="ECO:0000313" key="9">
    <source>
        <dbReference type="Proteomes" id="UP000515663"/>
    </source>
</evidence>
<dbReference type="Gene3D" id="3.40.50.300">
    <property type="entry name" value="P-loop containing nucleotide triphosphate hydrolases"/>
    <property type="match status" value="2"/>
</dbReference>
<dbReference type="PROSITE" id="PS51194">
    <property type="entry name" value="HELICASE_CTER"/>
    <property type="match status" value="1"/>
</dbReference>
<dbReference type="InterPro" id="IPR011709">
    <property type="entry name" value="DEAD-box_helicase_OB_fold"/>
</dbReference>
<feature type="region of interest" description="Disordered" evidence="5">
    <location>
        <begin position="79"/>
        <end position="108"/>
    </location>
</feature>
<accession>A0A7D7LZB5</accession>
<organism evidence="8 9">
    <name type="scientific">Gordonia jinghuaiqii</name>
    <dbReference type="NCBI Taxonomy" id="2758710"/>
    <lineage>
        <taxon>Bacteria</taxon>
        <taxon>Bacillati</taxon>
        <taxon>Actinomycetota</taxon>
        <taxon>Actinomycetes</taxon>
        <taxon>Mycobacteriales</taxon>
        <taxon>Gordoniaceae</taxon>
        <taxon>Gordonia</taxon>
    </lineage>
</organism>
<dbReference type="EC" id="3.6.4.13" evidence="8"/>
<keyword evidence="2 8" id="KW-0378">Hydrolase</keyword>
<keyword evidence="3 8" id="KW-0347">Helicase</keyword>
<dbReference type="EMBL" id="CP059491">
    <property type="protein sequence ID" value="QMT03498.1"/>
    <property type="molecule type" value="Genomic_DNA"/>
</dbReference>
<dbReference type="InterPro" id="IPR001650">
    <property type="entry name" value="Helicase_C-like"/>
</dbReference>
<dbReference type="SMART" id="SM00847">
    <property type="entry name" value="HA2"/>
    <property type="match status" value="1"/>
</dbReference>
<keyword evidence="9" id="KW-1185">Reference proteome</keyword>
<dbReference type="PANTHER" id="PTHR18934:SF99">
    <property type="entry name" value="ATP-DEPENDENT RNA HELICASE DHX37-RELATED"/>
    <property type="match status" value="1"/>
</dbReference>
<dbReference type="GO" id="GO:0005524">
    <property type="term" value="F:ATP binding"/>
    <property type="evidence" value="ECO:0007669"/>
    <property type="project" value="UniProtKB-KW"/>
</dbReference>
<feature type="compositionally biased region" description="Gly residues" evidence="5">
    <location>
        <begin position="89"/>
        <end position="101"/>
    </location>
</feature>
<dbReference type="SMART" id="SM00490">
    <property type="entry name" value="HELICc"/>
    <property type="match status" value="1"/>
</dbReference>
<evidence type="ECO:0000256" key="5">
    <source>
        <dbReference type="SAM" id="MobiDB-lite"/>
    </source>
</evidence>
<evidence type="ECO:0000313" key="8">
    <source>
        <dbReference type="EMBL" id="QMT03498.1"/>
    </source>
</evidence>
<dbReference type="InterPro" id="IPR014001">
    <property type="entry name" value="Helicase_ATP-bd"/>
</dbReference>
<evidence type="ECO:0000256" key="4">
    <source>
        <dbReference type="ARBA" id="ARBA00022840"/>
    </source>
</evidence>
<protein>
    <submittedName>
        <fullName evidence="8">ATP-dependent RNA helicase HrpA</fullName>
        <ecNumber evidence="8">3.6.4.13</ecNumber>
    </submittedName>
</protein>
<dbReference type="PROSITE" id="PS51192">
    <property type="entry name" value="HELICASE_ATP_BIND_1"/>
    <property type="match status" value="1"/>
</dbReference>
<dbReference type="InterPro" id="IPR011545">
    <property type="entry name" value="DEAD/DEAH_box_helicase_dom"/>
</dbReference>
<reference evidence="9" key="1">
    <citation type="submission" date="2020-07" db="EMBL/GenBank/DDBJ databases">
        <title>novel species isolated from the respiratory tract of Marmot.</title>
        <authorList>
            <person name="Zhang G."/>
        </authorList>
    </citation>
    <scope>NUCLEOTIDE SEQUENCE [LARGE SCALE GENOMIC DNA]</scope>
    <source>
        <strain evidence="9">686</strain>
    </source>
</reference>
<dbReference type="SUPFAM" id="SSF52540">
    <property type="entry name" value="P-loop containing nucleoside triphosphate hydrolases"/>
    <property type="match status" value="1"/>
</dbReference>
<dbReference type="GO" id="GO:0003724">
    <property type="term" value="F:RNA helicase activity"/>
    <property type="evidence" value="ECO:0007669"/>
    <property type="project" value="UniProtKB-EC"/>
</dbReference>
<dbReference type="NCBIfam" id="TIGR01967">
    <property type="entry name" value="DEAH_box_HrpA"/>
    <property type="match status" value="1"/>
</dbReference>
<dbReference type="Pfam" id="PF00271">
    <property type="entry name" value="Helicase_C"/>
    <property type="match status" value="1"/>
</dbReference>
<feature type="domain" description="Helicase C-terminal" evidence="7">
    <location>
        <begin position="357"/>
        <end position="524"/>
    </location>
</feature>
<dbReference type="FunFam" id="1.20.120.1080:FF:000005">
    <property type="entry name" value="ATP-dependent helicase HrpA"/>
    <property type="match status" value="1"/>
</dbReference>
<dbReference type="Gene3D" id="1.20.120.1080">
    <property type="match status" value="1"/>
</dbReference>
<dbReference type="Pfam" id="PF07717">
    <property type="entry name" value="OB_NTP_bind"/>
    <property type="match status" value="1"/>
</dbReference>
<dbReference type="InterPro" id="IPR027417">
    <property type="entry name" value="P-loop_NTPase"/>
</dbReference>
<name>A0A7D7LZB5_9ACTN</name>
<dbReference type="GO" id="GO:0016787">
    <property type="term" value="F:hydrolase activity"/>
    <property type="evidence" value="ECO:0007669"/>
    <property type="project" value="UniProtKB-KW"/>
</dbReference>
<dbReference type="NCBIfam" id="NF008348">
    <property type="entry name" value="PRK11131.1"/>
    <property type="match status" value="1"/>
</dbReference>
<proteinExistence type="predicted"/>
<dbReference type="Pfam" id="PF21010">
    <property type="entry name" value="HA2_C"/>
    <property type="match status" value="1"/>
</dbReference>
<evidence type="ECO:0000256" key="1">
    <source>
        <dbReference type="ARBA" id="ARBA00022741"/>
    </source>
</evidence>
<dbReference type="CDD" id="cd18791">
    <property type="entry name" value="SF2_C_RHA"/>
    <property type="match status" value="1"/>
</dbReference>
<dbReference type="SMART" id="SM00487">
    <property type="entry name" value="DEXDc"/>
    <property type="match status" value="1"/>
</dbReference>
<dbReference type="Pfam" id="PF00270">
    <property type="entry name" value="DEAD"/>
    <property type="match status" value="1"/>
</dbReference>
<dbReference type="InterPro" id="IPR007502">
    <property type="entry name" value="Helicase-assoc_dom"/>
</dbReference>
<feature type="region of interest" description="Disordered" evidence="5">
    <location>
        <begin position="1"/>
        <end position="56"/>
    </location>
</feature>
<dbReference type="InterPro" id="IPR010222">
    <property type="entry name" value="RNA_helicase_HrpA"/>
</dbReference>
<dbReference type="SMART" id="SM00382">
    <property type="entry name" value="AAA"/>
    <property type="match status" value="1"/>
</dbReference>
<evidence type="ECO:0000256" key="3">
    <source>
        <dbReference type="ARBA" id="ARBA00022806"/>
    </source>
</evidence>
<dbReference type="PANTHER" id="PTHR18934">
    <property type="entry name" value="ATP-DEPENDENT RNA HELICASE"/>
    <property type="match status" value="1"/>
</dbReference>